<feature type="compositionally biased region" description="Polar residues" evidence="2">
    <location>
        <begin position="12"/>
        <end position="25"/>
    </location>
</feature>
<evidence type="ECO:0000256" key="1">
    <source>
        <dbReference type="SAM" id="Coils"/>
    </source>
</evidence>
<dbReference type="AlphaFoldDB" id="A0A2A2JIA6"/>
<gene>
    <name evidence="3" type="ORF">WR25_18167</name>
</gene>
<evidence type="ECO:0000313" key="3">
    <source>
        <dbReference type="EMBL" id="PAV61309.1"/>
    </source>
</evidence>
<dbReference type="Gene3D" id="1.20.1270.60">
    <property type="entry name" value="Arfaptin homology (AH) domain/BAR domain"/>
    <property type="match status" value="1"/>
</dbReference>
<feature type="region of interest" description="Disordered" evidence="2">
    <location>
        <begin position="1"/>
        <end position="25"/>
    </location>
</feature>
<evidence type="ECO:0008006" key="5">
    <source>
        <dbReference type="Google" id="ProtNLM"/>
    </source>
</evidence>
<feature type="region of interest" description="Disordered" evidence="2">
    <location>
        <begin position="262"/>
        <end position="315"/>
    </location>
</feature>
<organism evidence="3 4">
    <name type="scientific">Diploscapter pachys</name>
    <dbReference type="NCBI Taxonomy" id="2018661"/>
    <lineage>
        <taxon>Eukaryota</taxon>
        <taxon>Metazoa</taxon>
        <taxon>Ecdysozoa</taxon>
        <taxon>Nematoda</taxon>
        <taxon>Chromadorea</taxon>
        <taxon>Rhabditida</taxon>
        <taxon>Rhabditina</taxon>
        <taxon>Rhabditomorpha</taxon>
        <taxon>Rhabditoidea</taxon>
        <taxon>Rhabditidae</taxon>
        <taxon>Diploscapter</taxon>
    </lineage>
</organism>
<keyword evidence="4" id="KW-1185">Reference proteome</keyword>
<dbReference type="Proteomes" id="UP000218231">
    <property type="component" value="Unassembled WGS sequence"/>
</dbReference>
<dbReference type="STRING" id="2018661.A0A2A2JIA6"/>
<keyword evidence="1" id="KW-0175">Coiled coil</keyword>
<comment type="caution">
    <text evidence="3">The sequence shown here is derived from an EMBL/GenBank/DDBJ whole genome shotgun (WGS) entry which is preliminary data.</text>
</comment>
<accession>A0A2A2JIA6</accession>
<protein>
    <recommendedName>
        <fullName evidence="5">F-BAR domain-containing protein</fullName>
    </recommendedName>
</protein>
<feature type="coiled-coil region" evidence="1">
    <location>
        <begin position="90"/>
        <end position="180"/>
    </location>
</feature>
<dbReference type="OrthoDB" id="5803434at2759"/>
<evidence type="ECO:0000313" key="4">
    <source>
        <dbReference type="Proteomes" id="UP000218231"/>
    </source>
</evidence>
<proteinExistence type="predicted"/>
<name>A0A2A2JIA6_9BILA</name>
<dbReference type="InterPro" id="IPR027267">
    <property type="entry name" value="AH/BAR_dom_sf"/>
</dbReference>
<dbReference type="EMBL" id="LIAE01010418">
    <property type="protein sequence ID" value="PAV61309.1"/>
    <property type="molecule type" value="Genomic_DNA"/>
</dbReference>
<sequence>MSPNKNPPGRRSFSTSLLKGSSNSKQADLSNALSDFVMANELLKKAAHLQKHGMCKMADWAEATDNTAIQDVTARMKELIAMHNAQQDTLTDATERCVEHLRRIEDSEEKIEKAAEELRRVEVEEAKANREMHRMQKAGGGLWRRKSATETEIRAQMREVLQLALKKEKTEKRYREMRAEEEVVKMYRFRHGMKGLTEAHMEYHEKAQNIYNCAREIVEFVPAIATEDVHNVRYEGGEKCRRRVEMTRRSLETALARVPESIAEQAEEQTAPISRLVSKGETRRRSAPMKMGSPFVPLIPSSSRNPNSPPPPYRE</sequence>
<reference evidence="3 4" key="1">
    <citation type="journal article" date="2017" name="Curr. Biol.">
        <title>Genome architecture and evolution of a unichromosomal asexual nematode.</title>
        <authorList>
            <person name="Fradin H."/>
            <person name="Zegar C."/>
            <person name="Gutwein M."/>
            <person name="Lucas J."/>
            <person name="Kovtun M."/>
            <person name="Corcoran D."/>
            <person name="Baugh L.R."/>
            <person name="Kiontke K."/>
            <person name="Gunsalus K."/>
            <person name="Fitch D.H."/>
            <person name="Piano F."/>
        </authorList>
    </citation>
    <scope>NUCLEOTIDE SEQUENCE [LARGE SCALE GENOMIC DNA]</scope>
    <source>
        <strain evidence="3">PF1309</strain>
    </source>
</reference>
<evidence type="ECO:0000256" key="2">
    <source>
        <dbReference type="SAM" id="MobiDB-lite"/>
    </source>
</evidence>